<evidence type="ECO:0000256" key="1">
    <source>
        <dbReference type="ARBA" id="ARBA00001957"/>
    </source>
</evidence>
<dbReference type="GO" id="GO:0008610">
    <property type="term" value="P:lipid biosynthetic process"/>
    <property type="evidence" value="ECO:0007669"/>
    <property type="project" value="UniProtKB-ARBA"/>
</dbReference>
<dbReference type="InterPro" id="IPR042099">
    <property type="entry name" value="ANL_N_sf"/>
</dbReference>
<organism evidence="8 9">
    <name type="scientific">Thermocrispum agreste</name>
    <dbReference type="NCBI Taxonomy" id="37925"/>
    <lineage>
        <taxon>Bacteria</taxon>
        <taxon>Bacillati</taxon>
        <taxon>Actinomycetota</taxon>
        <taxon>Actinomycetes</taxon>
        <taxon>Pseudonocardiales</taxon>
        <taxon>Pseudonocardiaceae</taxon>
        <taxon>Thermocrispum</taxon>
    </lineage>
</organism>
<dbReference type="Pfam" id="PF00501">
    <property type="entry name" value="AMP-binding"/>
    <property type="match status" value="3"/>
</dbReference>
<dbReference type="InterPro" id="IPR010071">
    <property type="entry name" value="AA_adenyl_dom"/>
</dbReference>
<feature type="domain" description="Carrier" evidence="7">
    <location>
        <begin position="955"/>
        <end position="1029"/>
    </location>
</feature>
<dbReference type="PANTHER" id="PTHR45527">
    <property type="entry name" value="NONRIBOSOMAL PEPTIDE SYNTHETASE"/>
    <property type="match status" value="1"/>
</dbReference>
<keyword evidence="4" id="KW-0597">Phosphoprotein</keyword>
<dbReference type="PROSITE" id="PS00012">
    <property type="entry name" value="PHOSPHOPANTETHEINE"/>
    <property type="match status" value="2"/>
</dbReference>
<dbReference type="FunFam" id="3.30.300.30:FF:000010">
    <property type="entry name" value="Enterobactin synthetase component F"/>
    <property type="match status" value="1"/>
</dbReference>
<protein>
    <submittedName>
        <fullName evidence="8">Amino acid adenylation domain-containing protein</fullName>
    </submittedName>
</protein>
<dbReference type="NCBIfam" id="TIGR01720">
    <property type="entry name" value="NRPS-para261"/>
    <property type="match status" value="2"/>
</dbReference>
<reference evidence="8 9" key="1">
    <citation type="journal article" date="2021" name="BMC Genomics">
        <title>Genome-resolved metagenome and metatranscriptome analyses of thermophilic composting reveal key bacterial players and their metabolic interactions.</title>
        <authorList>
            <person name="Braga L.P.P."/>
            <person name="Pereira R.V."/>
            <person name="Martins L.F."/>
            <person name="Moura L.M.S."/>
            <person name="Sanchez F.B."/>
            <person name="Patane J.S.L."/>
            <person name="da Silva A.M."/>
            <person name="Setubal J.C."/>
        </authorList>
    </citation>
    <scope>NUCLEOTIDE SEQUENCE [LARGE SCALE GENOMIC DNA]</scope>
    <source>
        <strain evidence="8">ZC4RG45</strain>
    </source>
</reference>
<dbReference type="InterPro" id="IPR023213">
    <property type="entry name" value="CAT-like_dom_sf"/>
</dbReference>
<dbReference type="SUPFAM" id="SSF52777">
    <property type="entry name" value="CoA-dependent acyltransferases"/>
    <property type="match status" value="10"/>
</dbReference>
<accession>A0ABD6FF60</accession>
<dbReference type="InterPro" id="IPR010060">
    <property type="entry name" value="NRPS_synth"/>
</dbReference>
<proteinExistence type="inferred from homology"/>
<dbReference type="Gene3D" id="3.40.50.12780">
    <property type="entry name" value="N-terminal domain of ligase-like"/>
    <property type="match status" value="1"/>
</dbReference>
<evidence type="ECO:0000313" key="9">
    <source>
        <dbReference type="Proteomes" id="UP000249324"/>
    </source>
</evidence>
<dbReference type="Pfam" id="PF00550">
    <property type="entry name" value="PP-binding"/>
    <property type="match status" value="2"/>
</dbReference>
<dbReference type="Gene3D" id="3.30.300.30">
    <property type="match status" value="3"/>
</dbReference>
<dbReference type="GO" id="GO:0017000">
    <property type="term" value="P:antibiotic biosynthetic process"/>
    <property type="evidence" value="ECO:0007669"/>
    <property type="project" value="UniProtKB-KW"/>
</dbReference>
<dbReference type="NCBIfam" id="TIGR01733">
    <property type="entry name" value="AA-adenyl-dom"/>
    <property type="match status" value="3"/>
</dbReference>
<dbReference type="PANTHER" id="PTHR45527:SF1">
    <property type="entry name" value="FATTY ACID SYNTHASE"/>
    <property type="match status" value="1"/>
</dbReference>
<keyword evidence="5" id="KW-0677">Repeat</keyword>
<dbReference type="FunFam" id="1.10.1200.10:FF:000005">
    <property type="entry name" value="Nonribosomal peptide synthetase 1"/>
    <property type="match status" value="1"/>
</dbReference>
<dbReference type="InterPro" id="IPR020845">
    <property type="entry name" value="AMP-binding_CS"/>
</dbReference>
<dbReference type="PROSITE" id="PS50075">
    <property type="entry name" value="CARRIER"/>
    <property type="match status" value="2"/>
</dbReference>
<evidence type="ECO:0000256" key="4">
    <source>
        <dbReference type="ARBA" id="ARBA00022553"/>
    </source>
</evidence>
<dbReference type="Proteomes" id="UP000249324">
    <property type="component" value="Unassembled WGS sequence"/>
</dbReference>
<dbReference type="FunFam" id="3.40.50.980:FF:000001">
    <property type="entry name" value="Non-ribosomal peptide synthetase"/>
    <property type="match status" value="2"/>
</dbReference>
<dbReference type="Pfam" id="PF00668">
    <property type="entry name" value="Condensation"/>
    <property type="match status" value="5"/>
</dbReference>
<dbReference type="GO" id="GO:0043041">
    <property type="term" value="P:amino acid activation for nonribosomal peptide biosynthetic process"/>
    <property type="evidence" value="ECO:0007669"/>
    <property type="project" value="UniProtKB-ARBA"/>
</dbReference>
<dbReference type="CDD" id="cd19543">
    <property type="entry name" value="DCL_NRPS"/>
    <property type="match status" value="1"/>
</dbReference>
<dbReference type="FunFam" id="3.40.50.12780:FF:000012">
    <property type="entry name" value="Non-ribosomal peptide synthetase"/>
    <property type="match status" value="2"/>
</dbReference>
<dbReference type="GO" id="GO:0044550">
    <property type="term" value="P:secondary metabolite biosynthetic process"/>
    <property type="evidence" value="ECO:0007669"/>
    <property type="project" value="UniProtKB-ARBA"/>
</dbReference>
<dbReference type="PROSITE" id="PS00455">
    <property type="entry name" value="AMP_BINDING"/>
    <property type="match status" value="3"/>
</dbReference>
<dbReference type="Pfam" id="PF13193">
    <property type="entry name" value="AMP-binding_C"/>
    <property type="match status" value="2"/>
</dbReference>
<evidence type="ECO:0000259" key="7">
    <source>
        <dbReference type="PROSITE" id="PS50075"/>
    </source>
</evidence>
<dbReference type="Gene3D" id="2.30.38.10">
    <property type="entry name" value="Luciferase, Domain 3"/>
    <property type="match status" value="2"/>
</dbReference>
<comment type="cofactor">
    <cofactor evidence="1">
        <name>pantetheine 4'-phosphate</name>
        <dbReference type="ChEBI" id="CHEBI:47942"/>
    </cofactor>
</comment>
<keyword evidence="6" id="KW-0045">Antibiotic biosynthesis</keyword>
<feature type="non-terminal residue" evidence="8">
    <location>
        <position position="3817"/>
    </location>
</feature>
<dbReference type="InterPro" id="IPR020806">
    <property type="entry name" value="PKS_PP-bd"/>
</dbReference>
<dbReference type="SMART" id="SM00823">
    <property type="entry name" value="PKS_PP"/>
    <property type="match status" value="2"/>
</dbReference>
<feature type="domain" description="Carrier" evidence="7">
    <location>
        <begin position="2401"/>
        <end position="2475"/>
    </location>
</feature>
<dbReference type="InterPro" id="IPR006162">
    <property type="entry name" value="Ppantetheine_attach_site"/>
</dbReference>
<evidence type="ECO:0000256" key="6">
    <source>
        <dbReference type="ARBA" id="ARBA00023194"/>
    </source>
</evidence>
<dbReference type="Gene3D" id="3.30.559.10">
    <property type="entry name" value="Chloramphenicol acetyltransferase-like domain"/>
    <property type="match status" value="5"/>
</dbReference>
<evidence type="ECO:0000256" key="3">
    <source>
        <dbReference type="ARBA" id="ARBA00022450"/>
    </source>
</evidence>
<dbReference type="SUPFAM" id="SSF47336">
    <property type="entry name" value="ACP-like"/>
    <property type="match status" value="2"/>
</dbReference>
<dbReference type="InterPro" id="IPR036736">
    <property type="entry name" value="ACP-like_sf"/>
</dbReference>
<gene>
    <name evidence="8" type="ORF">DIU77_006360</name>
</gene>
<dbReference type="Gene3D" id="3.40.50.980">
    <property type="match status" value="4"/>
</dbReference>
<keyword evidence="3" id="KW-0596">Phosphopantetheine</keyword>
<dbReference type="InterPro" id="IPR009081">
    <property type="entry name" value="PP-bd_ACP"/>
</dbReference>
<sequence length="3817" mass="413287">MCDVRPGQGGVPLTGAQTGIWLAQQLEPDNPMYNIAFRLDLRGRVDVGRLRQVAEQAVTETDCLHYRVTGTVGEPRLVPARLPVQVDLVDVRDADDPAAVADELMRQDRTQPVDLARPPLFRHVLLRLADDWVVWYQRYHHILIDAYGVGLLTMRAGALYTDPEAAGPAPAWEAVRLYEDDARYRSSEDFVADQRFWHQYLSGAGEPARLVPRGERAVRDGIRASVVLDERRSASVRSAAERAGVRPSRVMIAAVAAYLHRRTGAVDVTIGLPVTARLTEVQRAVPGMASNVVPLRLTVRPEMTGAELIEATDAAVRAVRPHVRYRGEELGKELGSADGVADLVGPTVNVLPFVEPVFGDLRLAWDPLWLGPLNDVTITVTDRHEAGLRIDLDADAAVTGEADMAEHRTRLLATLDALTAAPDQQLARLKLVTDAERRHLIDTLGVADHPAEDVTWPAAFEAQAARTPDAEALVCEDQRLTYRELNTAANRLAGLLIARGIGSEDVVGVALPRSTDLVVALLAVLKAGAAYLPLDTDHPAERLAYVLEDAGARTVLTNRDLVEYVPDVSGVACLVIDDEQVADALAAFDGKNPNVPVRLQDPAYVIYTSGSTGRPKGVVVTHDGVGSLIVTATERLGVTAESRVVQFASIGFDVAVWDLIMSLCVGGTAIIVPAERRVAGRALTDYLHQHRATHMILPPSLVAALPEDAQLPAGAVLVVGTEAVPAELVARWADRLRVVVAYGLTEASVNSTLWLADPSRPGTPPIGIPDPNTRCYVLDAALQPVPPGVEGELYVGGRGLARGYLNRPGMTAERFVADPYGPPGSRMYRTGDRVRWAADGTLEFLGRTDAQVKIRGHRIEPGEVESALLACPGVAQAAVGVRTDHRGVKRLVAHLSGQRIDVADVRERLSEKLPDYLVPSAFVVLDGPLPLTPNGKLDTKALPDPDWTAVTGSDAPGTPLESLLAELFADVLGLPSVGVQDSFFELGGDSIVAITLVNRARERGVRFTPRDVFQHRTVAALAAVAEVTGQLPERGADDHGWGQVPATAIVRWLARTVGDATVDAFFQSMSLRLPPQLGFDDTVRLVQALLDRHDMLRARLVRGKTWTLQVPEPGAISAADVLEHDETGEWDPAALAARLRPEDGVMLRGRWRPGELLLVINHLVVDGVSWRIMCDDLARGWQQLSAGEPIDLPPVPTSFRTWARLLSSSATAEPDASAPPLLDGRTLDARRDVAETERSTTVRLPREVTDAVVTRLPAAVGGTVDDVLLAAVATAVNRWRGVAGPVHIDREGHGRREDVAHQFWGKRVDLTRTVGWFTSMHTVCLDPGGDVVGAVKRAKEARRAVQHDGVLDIPGRGQVLVNYLGRFDADTREFGPMSGQPLGYGRDPRMPLTHLLEINALVRDGRLEARVSWPGRLLGEDEAGEFARLWQEVLTELAALDSGAVGGPTPSDFPLVDLEQHEVDQLIADGQVQDLLPLTPLQEGLYFHAHADAHDTYVVQQIVQLRGEVDADALRRAVQAMVDRHAPLRAAFRQLDSGRPVQVIAESVTVPWTVSDGPVDDVAEVERGRGFDVGQAPLLRAAYVPGHGGGHLILTVHHIVADGWSVPLMLSDLLAAYAPDGAARTLPPAPSYRDYHAWLHDRDDETARQAWRKALDGLAGPTFLVPPGGEASTEGATGRLVIDLPADVTQQLTARARERGLTLSSVAQAAWGVVLSRLTGRADVVFGTTVSGRAADVPGIESMVGLFVNTVPVRVQADHHVGLARLAGQVQSAHVELLGHQHLGLGELQRLAGADGDLFDTLVVVENYPMPDQVRDPAGTVRITDVRFVESGHYPFTVTVLPGRTLRLEINHDPHRIGRQRAQAVATALEQVLHQFAVAPDRPVGRLDLVDEPGRRALATGMRGQPRDHGDATVVQLFLAQAERRPHATAVQADDAVLTYAELADRAARVAGSLRSRGVGPESVVAVSVPRSAESVVAMLGVLMAGGVYLPVDPDYPAERRQFMLADSGAEVTLTPEDVRTVAVDPVAPTAPRGHDAAYVMYTSGSTGRPKGVVIDHAALVSQLSWVVEHFDLGPDDAVLHQCSASFDPSIEEVLATLIAGATVVVARPGGQTDLDYLTALIRRAGVTVMDLVPSLYRALVEHPADEPWWDSLRVALSGGEELTAQLAARWQALTGVELHNTYGPTEATVQVSAWRVPQLDDGTDRDGIPIGTPVHNTAFRVLDAALRPVPAGQPGELYVAGVQLARGYHRQPGLTAERFVADPYGPPGSRMYRTGDLVRWDRQDGTVVLTYLGRVDHQIKVRGNRVELGEIEAVLRTAEGVSDAVVVARPDNRGVVQLVAYVVGADLQPAELRAHVARSLPAAVVPHHVLVLDKLPLTPAGKVDRKALPAPELSREAVVEAADPRVQAICEIYADVLGLAKVGPDEDFFALGGDSIQSITVARRARERDLIFTPRDVFQHRTAAALAAIARSEAPETARCDDGTGEVPATPIIRWLARVAGDAPIDGFFQSVTLRIPRELEWTDAETLVQALLDRHDLLRARLVRGDEWTLQVPGPGTVRAGDVLERGDDAEWDPVVVARRLRPEEGVMLRAVWRPGRLMLVAHHLAVDAVSWRILCDDLAAGWRQLRAGRPVDLPPVPTSFRRWAEVLADLPGERHAAELPVAGPLGRLDPARDVAATVRTTSLVLPAELTEPLLGDVPAAYHGTADDVLLTALAIALQRWRWADEPVLIDLEGHGRAEDLARLAGTTVDLTRTVGWFTSLHTVRIEPGADDLPSAVKRVKEAVRAATRDRAGGTGGAQVLFNFMGRFSLDGETGGDFSPVSDGAPLGHGNDPRTPLGHALEINAAVRDGRLEALLSWPGGLLTDDDIAEFARAWQEALTDLATHQPPEPGRGFTPSDFPLVQLDQAEIDRITADRPVSDVLPLAPLQEGLFFLASYDTTELDVYTSQSVFDLAWRVDIDRLRTAFAAVMQRNPALRAGFTSHGISRPVQFVAEDPAIPLTLLDLGDLDEAEQRRRVEEFLAEDRTRRFALDQPPLCRLTVLRLGPERDKLVLSGHMIAWDGPSTLLFMRQLFALYQADGDSSVLTDTPGSYRDYLEWLDRQDVDAALAAWRDALAGLAEPTLVAGDKTGTSCLPENIDVRLDAELTARVHAAARAVGVTANALYATAWGHVLSTMTGSPDVVFGMATAGRPAAIPNVESTIGMYVNTVPARVRLHPGETVAAVLRRYQRERTAVMPHEYLGLGTIQAESGHRVLFDTVFVHRPGGGEQELRELRDAYGIDGFSAIDATHYPLTMIITPDERTLVTLSYRPDVFTQDEAERIVQRYLAVLERMADSTDAPVAQLPVAAPGEDEEIREHWTSTTRKLPDATIADLLAAQAERTPDEIALVFGEQRLTYRELDARINQLARLLLARGAGPERIVGLALGRSLDMVVALFAVLRTGAAYLPLDLDHPADRLRAMLADAQPLCVLSTSDVGLVEDAICLDEPGLLDSYPASPLTRDENPAFAPGVPNRLEYPAYVIYTSGSTGRPKGVVTPYRGLTNMQLNHQVEIFEPAIAAAGGRRMRIAHTVSFAFDMSWEELLWLVEGHEVHICDEQLRRDAHALVAYCNEHRIDVVNVTPTYAQLLIEEGLLEAGPRAHRPPLVLLGGEAVPDAVWSALRETEHTYGYNLYGPTEYTINTLGASTADSPAPTVGRPIFNTRAYVLDAALRPVPPGCPGELYIAGVGLARGYLNRPGLTAERFVADPFGQPGSRMYRTGDLVRVRPDGGIDFLGRTDDQVKVRGYRVEPGEIASVLAEHPQVGQAVVVPRGSGHA</sequence>
<dbReference type="InterPro" id="IPR001242">
    <property type="entry name" value="Condensation_dom"/>
</dbReference>
<dbReference type="EMBL" id="QGUI02000054">
    <property type="protein sequence ID" value="MFO7191850.1"/>
    <property type="molecule type" value="Genomic_DNA"/>
</dbReference>
<dbReference type="SUPFAM" id="SSF56801">
    <property type="entry name" value="Acetyl-CoA synthetase-like"/>
    <property type="match status" value="3"/>
</dbReference>
<dbReference type="NCBIfam" id="NF003417">
    <property type="entry name" value="PRK04813.1"/>
    <property type="match status" value="3"/>
</dbReference>
<evidence type="ECO:0000256" key="2">
    <source>
        <dbReference type="ARBA" id="ARBA00006432"/>
    </source>
</evidence>
<evidence type="ECO:0000313" key="8">
    <source>
        <dbReference type="EMBL" id="MFO7191850.1"/>
    </source>
</evidence>
<dbReference type="Gene3D" id="3.30.559.30">
    <property type="entry name" value="Nonribosomal peptide synthetase, condensation domain"/>
    <property type="match status" value="5"/>
</dbReference>
<comment type="similarity">
    <text evidence="2">Belongs to the ATP-dependent AMP-binding enzyme family.</text>
</comment>
<comment type="caution">
    <text evidence="8">The sequence shown here is derived from an EMBL/GenBank/DDBJ whole genome shotgun (WGS) entry which is preliminary data.</text>
</comment>
<name>A0ABD6FF60_9PSEU</name>
<dbReference type="InterPro" id="IPR045851">
    <property type="entry name" value="AMP-bd_C_sf"/>
</dbReference>
<evidence type="ECO:0000256" key="5">
    <source>
        <dbReference type="ARBA" id="ARBA00022737"/>
    </source>
</evidence>
<dbReference type="FunFam" id="2.30.38.10:FF:000001">
    <property type="entry name" value="Non-ribosomal peptide synthetase PvdI"/>
    <property type="match status" value="2"/>
</dbReference>
<dbReference type="InterPro" id="IPR025110">
    <property type="entry name" value="AMP-bd_C"/>
</dbReference>
<dbReference type="CDD" id="cd05930">
    <property type="entry name" value="A_NRPS"/>
    <property type="match status" value="2"/>
</dbReference>
<dbReference type="Gene3D" id="1.10.1200.10">
    <property type="entry name" value="ACP-like"/>
    <property type="match status" value="2"/>
</dbReference>
<dbReference type="InterPro" id="IPR000873">
    <property type="entry name" value="AMP-dep_synth/lig_dom"/>
</dbReference>